<dbReference type="InterPro" id="IPR013216">
    <property type="entry name" value="Methyltransf_11"/>
</dbReference>
<dbReference type="PANTHER" id="PTHR44942:SF4">
    <property type="entry name" value="METHYLTRANSFERASE TYPE 11 DOMAIN-CONTAINING PROTEIN"/>
    <property type="match status" value="1"/>
</dbReference>
<keyword evidence="3" id="KW-0808">Transferase</keyword>
<evidence type="ECO:0000256" key="2">
    <source>
        <dbReference type="ARBA" id="ARBA00022603"/>
    </source>
</evidence>
<evidence type="ECO:0000256" key="3">
    <source>
        <dbReference type="ARBA" id="ARBA00022679"/>
    </source>
</evidence>
<name>A0A8B7P4N0_HYAAZ</name>
<organism evidence="5 6">
    <name type="scientific">Hyalella azteca</name>
    <name type="common">Amphipod</name>
    <dbReference type="NCBI Taxonomy" id="294128"/>
    <lineage>
        <taxon>Eukaryota</taxon>
        <taxon>Metazoa</taxon>
        <taxon>Ecdysozoa</taxon>
        <taxon>Arthropoda</taxon>
        <taxon>Crustacea</taxon>
        <taxon>Multicrustacea</taxon>
        <taxon>Malacostraca</taxon>
        <taxon>Eumalacostraca</taxon>
        <taxon>Peracarida</taxon>
        <taxon>Amphipoda</taxon>
        <taxon>Senticaudata</taxon>
        <taxon>Talitrida</taxon>
        <taxon>Talitroidea</taxon>
        <taxon>Hyalellidae</taxon>
        <taxon>Hyalella</taxon>
    </lineage>
</organism>
<dbReference type="OMA" id="SYASKQP"/>
<protein>
    <submittedName>
        <fullName evidence="6">Methyltransferase DDB_G0268948</fullName>
    </submittedName>
</protein>
<dbReference type="GO" id="GO:0032259">
    <property type="term" value="P:methylation"/>
    <property type="evidence" value="ECO:0007669"/>
    <property type="project" value="UniProtKB-KW"/>
</dbReference>
<comment type="similarity">
    <text evidence="1">Belongs to the methyltransferase superfamily.</text>
</comment>
<dbReference type="Pfam" id="PF08241">
    <property type="entry name" value="Methyltransf_11"/>
    <property type="match status" value="1"/>
</dbReference>
<accession>A0A8B7P4N0</accession>
<dbReference type="InterPro" id="IPR051052">
    <property type="entry name" value="Diverse_substrate_MTase"/>
</dbReference>
<dbReference type="CDD" id="cd02440">
    <property type="entry name" value="AdoMet_MTases"/>
    <property type="match status" value="1"/>
</dbReference>
<dbReference type="OrthoDB" id="506498at2759"/>
<dbReference type="GO" id="GO:0008757">
    <property type="term" value="F:S-adenosylmethionine-dependent methyltransferase activity"/>
    <property type="evidence" value="ECO:0007669"/>
    <property type="project" value="InterPro"/>
</dbReference>
<reference evidence="6" key="1">
    <citation type="submission" date="2025-08" db="UniProtKB">
        <authorList>
            <consortium name="RefSeq"/>
        </authorList>
    </citation>
    <scope>IDENTIFICATION</scope>
    <source>
        <tissue evidence="6">Whole organism</tissue>
    </source>
</reference>
<evidence type="ECO:0000313" key="5">
    <source>
        <dbReference type="Proteomes" id="UP000694843"/>
    </source>
</evidence>
<dbReference type="SUPFAM" id="SSF53335">
    <property type="entry name" value="S-adenosyl-L-methionine-dependent methyltransferases"/>
    <property type="match status" value="1"/>
</dbReference>
<dbReference type="KEGG" id="hazt:108676468"/>
<keyword evidence="2 6" id="KW-0489">Methyltransferase</keyword>
<dbReference type="PANTHER" id="PTHR44942">
    <property type="entry name" value="METHYLTRANSF_11 DOMAIN-CONTAINING PROTEIN"/>
    <property type="match status" value="1"/>
</dbReference>
<dbReference type="Gene3D" id="3.40.50.150">
    <property type="entry name" value="Vaccinia Virus protein VP39"/>
    <property type="match status" value="1"/>
</dbReference>
<gene>
    <name evidence="6" type="primary">LOC108676468</name>
</gene>
<dbReference type="Proteomes" id="UP000694843">
    <property type="component" value="Unplaced"/>
</dbReference>
<dbReference type="AlphaFoldDB" id="A0A8B7P4N0"/>
<sequence length="283" mass="31638">MLCYLGSRCRQVVGTSLAASYLRQRPSPPPSLILNLVNYVKHKTHGGLDQAVDVGCGSGQITRALAPNFRTVLGLDVSQAQLDIAQSVPNPANVSYCLLKGEDPYPVEDESVALVTSCMAAHWFDMPKFFTQVDRVLVKGGVLALIGYHIPQPQWPGKTQVLKDIMYDFYWNKIGQHFGRTARDEIDLEYRTPKYAWPSAHEILRESAHHTDVVMSLASLGDYVTTMSGYTGYRHHYGDEAAQTIKNDLLRRLLTALEVPSSAEDTMLPMRFHYFASYASKQP</sequence>
<dbReference type="RefSeq" id="XP_018020031.1">
    <property type="nucleotide sequence ID" value="XM_018164542.2"/>
</dbReference>
<dbReference type="GeneID" id="108676468"/>
<proteinExistence type="inferred from homology"/>
<evidence type="ECO:0000256" key="1">
    <source>
        <dbReference type="ARBA" id="ARBA00008361"/>
    </source>
</evidence>
<evidence type="ECO:0000259" key="4">
    <source>
        <dbReference type="Pfam" id="PF08241"/>
    </source>
</evidence>
<keyword evidence="5" id="KW-1185">Reference proteome</keyword>
<feature type="domain" description="Methyltransferase type 11" evidence="4">
    <location>
        <begin position="52"/>
        <end position="144"/>
    </location>
</feature>
<evidence type="ECO:0000313" key="6">
    <source>
        <dbReference type="RefSeq" id="XP_018020031.1"/>
    </source>
</evidence>
<dbReference type="InterPro" id="IPR029063">
    <property type="entry name" value="SAM-dependent_MTases_sf"/>
</dbReference>